<dbReference type="AlphaFoldDB" id="A0A370I321"/>
<dbReference type="SUPFAM" id="SSF56801">
    <property type="entry name" value="Acetyl-CoA synthetase-like"/>
    <property type="match status" value="1"/>
</dbReference>
<dbReference type="InterPro" id="IPR045851">
    <property type="entry name" value="AMP-bd_C_sf"/>
</dbReference>
<comment type="caution">
    <text evidence="2">The sequence shown here is derived from an EMBL/GenBank/DDBJ whole genome shotgun (WGS) entry which is preliminary data.</text>
</comment>
<keyword evidence="3" id="KW-1185">Reference proteome</keyword>
<protein>
    <submittedName>
        <fullName evidence="2">Acyl-CoA synthetase (AMP-forming)/AMP-acid ligase II</fullName>
    </submittedName>
</protein>
<reference evidence="2 3" key="1">
    <citation type="submission" date="2018-07" db="EMBL/GenBank/DDBJ databases">
        <title>Genomic Encyclopedia of Type Strains, Phase IV (KMG-IV): sequencing the most valuable type-strain genomes for metagenomic binning, comparative biology and taxonomic classification.</title>
        <authorList>
            <person name="Goeker M."/>
        </authorList>
    </citation>
    <scope>NUCLEOTIDE SEQUENCE [LARGE SCALE GENOMIC DNA]</scope>
    <source>
        <strain evidence="2 3">DSM 44290</strain>
    </source>
</reference>
<dbReference type="InterPro" id="IPR020845">
    <property type="entry name" value="AMP-binding_CS"/>
</dbReference>
<dbReference type="RefSeq" id="WP_245997883.1">
    <property type="nucleotide sequence ID" value="NZ_QQBC01000006.1"/>
</dbReference>
<dbReference type="InterPro" id="IPR000873">
    <property type="entry name" value="AMP-dep_synth/lig_dom"/>
</dbReference>
<name>A0A370I321_9NOCA</name>
<dbReference type="STRING" id="1210086.GCA_001613105_03360"/>
<feature type="domain" description="AMP-dependent synthetase/ligase" evidence="1">
    <location>
        <begin position="42"/>
        <end position="383"/>
    </location>
</feature>
<gene>
    <name evidence="2" type="ORF">DFR76_1067</name>
</gene>
<keyword evidence="2" id="KW-0436">Ligase</keyword>
<sequence>MILRNHRLIYDQLQETAPRARPWIIDHASAAVPVIDDQVDLSDVADAAARTATLFESLGIEPGDYCAVWLDAPIDIAIIVAALTAVGGIPILLSPKLDADTVASMVEPVPVERIVTTGDRRAACAEIQPFERIHEWAALAAELPVTRPRRTCAVAMPSTSPYVVTHTSGTTGVPKLVQYTRQATDNQGYAQEFMAPLGAPTQPVAVAVSPVHFRAVSGLLCALRRNVRLMVLADESPRSVGRLVRRWKPIFLEAHPNTFMDWESLARNGSFASVRYFVSTFDVIHPRTVRRMLAGSKHRFAILLEAYGQSELGGSVGTVHVKGLVDLIGLLPIPVKKLLEGHSVGWAAPGYASTRIVGPDGAEVPAGTPGRIQVRSAGQFQTYINRPEAASANLSSDGWWDTGDYGKKTRFGELILMDRQVERMSLIPSGIAMEDVLLSRLPWLAEVIVLEHDDRVVPVVAVREGHRFDEKAWRRAVSGLPKLSLPIVFDIHDLPRTATGKVQRARLTALISRQSR</sequence>
<dbReference type="Gene3D" id="3.40.50.12780">
    <property type="entry name" value="N-terminal domain of ligase-like"/>
    <property type="match status" value="1"/>
</dbReference>
<dbReference type="EMBL" id="QQBC01000006">
    <property type="protein sequence ID" value="RDI65139.1"/>
    <property type="molecule type" value="Genomic_DNA"/>
</dbReference>
<evidence type="ECO:0000313" key="2">
    <source>
        <dbReference type="EMBL" id="RDI65139.1"/>
    </source>
</evidence>
<dbReference type="Proteomes" id="UP000254869">
    <property type="component" value="Unassembled WGS sequence"/>
</dbReference>
<accession>A0A370I321</accession>
<dbReference type="Pfam" id="PF00501">
    <property type="entry name" value="AMP-binding"/>
    <property type="match status" value="1"/>
</dbReference>
<dbReference type="GO" id="GO:0016405">
    <property type="term" value="F:CoA-ligase activity"/>
    <property type="evidence" value="ECO:0007669"/>
    <property type="project" value="TreeGrafter"/>
</dbReference>
<dbReference type="PROSITE" id="PS00455">
    <property type="entry name" value="AMP_BINDING"/>
    <property type="match status" value="1"/>
</dbReference>
<dbReference type="InterPro" id="IPR042099">
    <property type="entry name" value="ANL_N_sf"/>
</dbReference>
<dbReference type="Gene3D" id="3.30.300.30">
    <property type="match status" value="1"/>
</dbReference>
<dbReference type="PANTHER" id="PTHR24096">
    <property type="entry name" value="LONG-CHAIN-FATTY-ACID--COA LIGASE"/>
    <property type="match status" value="1"/>
</dbReference>
<evidence type="ECO:0000259" key="1">
    <source>
        <dbReference type="Pfam" id="PF00501"/>
    </source>
</evidence>
<evidence type="ECO:0000313" key="3">
    <source>
        <dbReference type="Proteomes" id="UP000254869"/>
    </source>
</evidence>
<proteinExistence type="predicted"/>
<organism evidence="2 3">
    <name type="scientific">Nocardia pseudobrasiliensis</name>
    <dbReference type="NCBI Taxonomy" id="45979"/>
    <lineage>
        <taxon>Bacteria</taxon>
        <taxon>Bacillati</taxon>
        <taxon>Actinomycetota</taxon>
        <taxon>Actinomycetes</taxon>
        <taxon>Mycobacteriales</taxon>
        <taxon>Nocardiaceae</taxon>
        <taxon>Nocardia</taxon>
    </lineage>
</organism>